<protein>
    <submittedName>
        <fullName evidence="3">VanZ family protein</fullName>
    </submittedName>
</protein>
<evidence type="ECO:0000256" key="1">
    <source>
        <dbReference type="SAM" id="Phobius"/>
    </source>
</evidence>
<dbReference type="OrthoDB" id="1438879at2"/>
<dbReference type="NCBIfam" id="NF037970">
    <property type="entry name" value="vanZ_1"/>
    <property type="match status" value="1"/>
</dbReference>
<dbReference type="Pfam" id="PF04892">
    <property type="entry name" value="VanZ"/>
    <property type="match status" value="1"/>
</dbReference>
<dbReference type="Proteomes" id="UP000248079">
    <property type="component" value="Unassembled WGS sequence"/>
</dbReference>
<feature type="transmembrane region" description="Helical" evidence="1">
    <location>
        <begin position="97"/>
        <end position="112"/>
    </location>
</feature>
<keyword evidence="1" id="KW-0812">Transmembrane</keyword>
<keyword evidence="1" id="KW-1133">Transmembrane helix</keyword>
<sequence length="189" mass="21862">MPLFKSSLEKRLWLYVLLVWLAILTSLIFGFPLLQKLGAENMEALIFILCMIIIGTTVILHTFRRAKDKNDTVTVLGILAVFMMLFLRLGLAERSHLIEYSVLTVFIHRAMLERYKDKYKGFTIALLTLLLSFLIGVFDECVQVFIPRRVFDMADFLFNGLAAGMAIGASLLWQWIRKKTALRQSRRKR</sequence>
<proteinExistence type="predicted"/>
<accession>A0A2V4AB72</accession>
<dbReference type="AlphaFoldDB" id="A0A2V4AB72"/>
<organism evidence="3 4">
    <name type="scientific">Marinifilum breve</name>
    <dbReference type="NCBI Taxonomy" id="2184082"/>
    <lineage>
        <taxon>Bacteria</taxon>
        <taxon>Pseudomonadati</taxon>
        <taxon>Bacteroidota</taxon>
        <taxon>Bacteroidia</taxon>
        <taxon>Marinilabiliales</taxon>
        <taxon>Marinifilaceae</taxon>
    </lineage>
</organism>
<keyword evidence="4" id="KW-1185">Reference proteome</keyword>
<evidence type="ECO:0000313" key="4">
    <source>
        <dbReference type="Proteomes" id="UP000248079"/>
    </source>
</evidence>
<keyword evidence="1" id="KW-0472">Membrane</keyword>
<dbReference type="RefSeq" id="WP_110360845.1">
    <property type="nucleotide sequence ID" value="NZ_QFLI01000004.1"/>
</dbReference>
<evidence type="ECO:0000313" key="3">
    <source>
        <dbReference type="EMBL" id="PXY01214.1"/>
    </source>
</evidence>
<gene>
    <name evidence="3" type="ORF">DF185_11250</name>
</gene>
<reference evidence="3 4" key="1">
    <citation type="submission" date="2018-05" db="EMBL/GenBank/DDBJ databases">
        <title>Marinifilum breve JC075T sp. nov., a marine bacterium isolated from Yongle Blue Hole in the South China Sea.</title>
        <authorList>
            <person name="Fu T."/>
        </authorList>
    </citation>
    <scope>NUCLEOTIDE SEQUENCE [LARGE SCALE GENOMIC DNA]</scope>
    <source>
        <strain evidence="3 4">JC075</strain>
    </source>
</reference>
<dbReference type="InterPro" id="IPR006976">
    <property type="entry name" value="VanZ-like"/>
</dbReference>
<feature type="transmembrane region" description="Helical" evidence="1">
    <location>
        <begin position="12"/>
        <end position="32"/>
    </location>
</feature>
<feature type="transmembrane region" description="Helical" evidence="1">
    <location>
        <begin position="44"/>
        <end position="61"/>
    </location>
</feature>
<comment type="caution">
    <text evidence="3">The sequence shown here is derived from an EMBL/GenBank/DDBJ whole genome shotgun (WGS) entry which is preliminary data.</text>
</comment>
<feature type="domain" description="VanZ-like" evidence="2">
    <location>
        <begin position="13"/>
        <end position="172"/>
    </location>
</feature>
<dbReference type="EMBL" id="QFLI01000004">
    <property type="protein sequence ID" value="PXY01214.1"/>
    <property type="molecule type" value="Genomic_DNA"/>
</dbReference>
<feature type="transmembrane region" description="Helical" evidence="1">
    <location>
        <begin position="73"/>
        <end position="91"/>
    </location>
</feature>
<feature type="transmembrane region" description="Helical" evidence="1">
    <location>
        <begin position="158"/>
        <end position="176"/>
    </location>
</feature>
<feature type="transmembrane region" description="Helical" evidence="1">
    <location>
        <begin position="124"/>
        <end position="146"/>
    </location>
</feature>
<evidence type="ECO:0000259" key="2">
    <source>
        <dbReference type="Pfam" id="PF04892"/>
    </source>
</evidence>
<name>A0A2V4AB72_9BACT</name>